<keyword evidence="4" id="KW-1185">Reference proteome</keyword>
<dbReference type="AlphaFoldDB" id="A0A089LUK7"/>
<organism evidence="3 4">
    <name type="scientific">Paenibacillus stellifer</name>
    <dbReference type="NCBI Taxonomy" id="169760"/>
    <lineage>
        <taxon>Bacteria</taxon>
        <taxon>Bacillati</taxon>
        <taxon>Bacillota</taxon>
        <taxon>Bacilli</taxon>
        <taxon>Bacillales</taxon>
        <taxon>Paenibacillaceae</taxon>
        <taxon>Paenibacillus</taxon>
    </lineage>
</organism>
<proteinExistence type="predicted"/>
<dbReference type="KEGG" id="pste:PSTEL_17310"/>
<dbReference type="EMBL" id="CP009286">
    <property type="protein sequence ID" value="AIQ64597.1"/>
    <property type="molecule type" value="Genomic_DNA"/>
</dbReference>
<dbReference type="STRING" id="169760.PSTEL_17310"/>
<dbReference type="RefSeq" id="WP_038696991.1">
    <property type="nucleotide sequence ID" value="NZ_CP009286.1"/>
</dbReference>
<keyword evidence="1" id="KW-0472">Membrane</keyword>
<dbReference type="SUPFAM" id="SSF54403">
    <property type="entry name" value="Cystatin/monellin"/>
    <property type="match status" value="2"/>
</dbReference>
<evidence type="ECO:0000313" key="3">
    <source>
        <dbReference type="EMBL" id="AIQ64597.1"/>
    </source>
</evidence>
<dbReference type="Pfam" id="PF17881">
    <property type="entry name" value="TseB"/>
    <property type="match status" value="1"/>
</dbReference>
<dbReference type="OrthoDB" id="2678417at2"/>
<keyword evidence="1" id="KW-1133">Transmembrane helix</keyword>
<dbReference type="InterPro" id="IPR041401">
    <property type="entry name" value="TseB-like_dom"/>
</dbReference>
<gene>
    <name evidence="3" type="ORF">PSTEL_17310</name>
</gene>
<dbReference type="HOGENOM" id="CLU_114070_2_0_9"/>
<evidence type="ECO:0000313" key="4">
    <source>
        <dbReference type="Proteomes" id="UP000029507"/>
    </source>
</evidence>
<dbReference type="InterPro" id="IPR046350">
    <property type="entry name" value="Cystatin_sf"/>
</dbReference>
<dbReference type="Proteomes" id="UP000029507">
    <property type="component" value="Chromosome"/>
</dbReference>
<reference evidence="3 4" key="1">
    <citation type="submission" date="2014-08" db="EMBL/GenBank/DDBJ databases">
        <title>Comparative genomics of the Paenibacillus odorifer group.</title>
        <authorList>
            <person name="den Bakker H.C."/>
            <person name="Tsai Y.-C."/>
            <person name="Martin N."/>
            <person name="Korlach J."/>
            <person name="Wiedmann M."/>
        </authorList>
    </citation>
    <scope>NUCLEOTIDE SEQUENCE [LARGE SCALE GENOMIC DNA]</scope>
    <source>
        <strain evidence="3 4">DSM 14472</strain>
    </source>
</reference>
<name>A0A089LUK7_9BACL</name>
<feature type="domain" description="Cell wall elongation regulator TseB-like" evidence="2">
    <location>
        <begin position="40"/>
        <end position="84"/>
    </location>
</feature>
<protein>
    <recommendedName>
        <fullName evidence="2">Cell wall elongation regulator TseB-like domain-containing protein</fullName>
    </recommendedName>
</protein>
<dbReference type="Gene3D" id="3.10.450.40">
    <property type="match status" value="2"/>
</dbReference>
<evidence type="ECO:0000256" key="1">
    <source>
        <dbReference type="SAM" id="Phobius"/>
    </source>
</evidence>
<sequence>MRTRRKWILYGIFLAVLFLFALYQFFAYVLRDQWNERSAAEAAADSAAGLTEIDSVRKSVWDANSIYWVVSGKNASGTDMMVWVRFTEDGKPAGGQNGVYAQEVSKGVSEKKMRQLIESSIPGVQIKRLLAGAYNGEYVWQLFCKENDKYYYRFYRFSDGQQIGEGYSLPSR</sequence>
<feature type="transmembrane region" description="Helical" evidence="1">
    <location>
        <begin position="7"/>
        <end position="30"/>
    </location>
</feature>
<keyword evidence="1" id="KW-0812">Transmembrane</keyword>
<accession>A0A089LUK7</accession>
<evidence type="ECO:0000259" key="2">
    <source>
        <dbReference type="Pfam" id="PF17881"/>
    </source>
</evidence>